<dbReference type="PANTHER" id="PTHR37017:SF11">
    <property type="entry name" value="ESTERASE_LIPASE_THIOESTERASE DOMAIN-CONTAINING PROTEIN"/>
    <property type="match status" value="1"/>
</dbReference>
<proteinExistence type="predicted"/>
<evidence type="ECO:0000259" key="1">
    <source>
        <dbReference type="Pfam" id="PF12697"/>
    </source>
</evidence>
<accession>A0A7C9NJ47</accession>
<dbReference type="PANTHER" id="PTHR37017">
    <property type="entry name" value="AB HYDROLASE-1 DOMAIN-CONTAINING PROTEIN-RELATED"/>
    <property type="match status" value="1"/>
</dbReference>
<comment type="caution">
    <text evidence="2">The sequence shown here is derived from an EMBL/GenBank/DDBJ whole genome shotgun (WGS) entry which is preliminary data.</text>
</comment>
<dbReference type="Pfam" id="PF12697">
    <property type="entry name" value="Abhydrolase_6"/>
    <property type="match status" value="1"/>
</dbReference>
<reference evidence="2 3" key="1">
    <citation type="submission" date="2020-01" db="EMBL/GenBank/DDBJ databases">
        <title>Herbidospora sp. NEAU-GS84 nov., a novel actinomycete isolated from soil.</title>
        <authorList>
            <person name="Han L."/>
        </authorList>
    </citation>
    <scope>NUCLEOTIDE SEQUENCE [LARGE SCALE GENOMIC DNA]</scope>
    <source>
        <strain evidence="2 3">NEAU-GS84</strain>
    </source>
</reference>
<keyword evidence="2" id="KW-0378">Hydrolase</keyword>
<protein>
    <submittedName>
        <fullName evidence="2">Alpha/beta fold hydrolase</fullName>
    </submittedName>
</protein>
<dbReference type="SUPFAM" id="SSF53474">
    <property type="entry name" value="alpha/beta-Hydrolases"/>
    <property type="match status" value="1"/>
</dbReference>
<sequence>MRTNVLIPGGGAGPGYWSRLVPLLDGEVIALDLPTADPSAGVAEYADLAVEAVGDREDVVVVAHSLGGLTAPLVAARVPARAIVLITAMVPRPGETGGEWWEATGHNALGVDSSDEKAVFYNGVDPEGIAIGDAASRDQSFTPFNTPGQPWPDVPVRFLFCTEDRFFPIDFMRRVVADRLPGAVTGEIPAGHMPMLSHPKEVASFINQA</sequence>
<dbReference type="InterPro" id="IPR029058">
    <property type="entry name" value="AB_hydrolase_fold"/>
</dbReference>
<organism evidence="2 3">
    <name type="scientific">Herbidospora solisilvae</name>
    <dbReference type="NCBI Taxonomy" id="2696284"/>
    <lineage>
        <taxon>Bacteria</taxon>
        <taxon>Bacillati</taxon>
        <taxon>Actinomycetota</taxon>
        <taxon>Actinomycetes</taxon>
        <taxon>Streptosporangiales</taxon>
        <taxon>Streptosporangiaceae</taxon>
        <taxon>Herbidospora</taxon>
    </lineage>
</organism>
<feature type="domain" description="AB hydrolase-1" evidence="1">
    <location>
        <begin position="5"/>
        <end position="204"/>
    </location>
</feature>
<evidence type="ECO:0000313" key="2">
    <source>
        <dbReference type="EMBL" id="NAS23932.1"/>
    </source>
</evidence>
<dbReference type="Proteomes" id="UP000479526">
    <property type="component" value="Unassembled WGS sequence"/>
</dbReference>
<dbReference type="AlphaFoldDB" id="A0A7C9NJ47"/>
<dbReference type="InterPro" id="IPR052897">
    <property type="entry name" value="Sec-Metab_Biosynth_Hydrolase"/>
</dbReference>
<keyword evidence="3" id="KW-1185">Reference proteome</keyword>
<name>A0A7C9NJ47_9ACTN</name>
<dbReference type="EMBL" id="WXEW01000005">
    <property type="protein sequence ID" value="NAS23932.1"/>
    <property type="molecule type" value="Genomic_DNA"/>
</dbReference>
<dbReference type="Gene3D" id="3.40.50.1820">
    <property type="entry name" value="alpha/beta hydrolase"/>
    <property type="match status" value="1"/>
</dbReference>
<gene>
    <name evidence="2" type="ORF">GT755_19840</name>
</gene>
<evidence type="ECO:0000313" key="3">
    <source>
        <dbReference type="Proteomes" id="UP000479526"/>
    </source>
</evidence>
<dbReference type="InterPro" id="IPR000073">
    <property type="entry name" value="AB_hydrolase_1"/>
</dbReference>
<dbReference type="RefSeq" id="WP_161481134.1">
    <property type="nucleotide sequence ID" value="NZ_WXEW01000005.1"/>
</dbReference>
<dbReference type="GO" id="GO:0016787">
    <property type="term" value="F:hydrolase activity"/>
    <property type="evidence" value="ECO:0007669"/>
    <property type="project" value="UniProtKB-KW"/>
</dbReference>